<dbReference type="HOGENOM" id="CLU_091084_0_0_1"/>
<dbReference type="InterPro" id="IPR027417">
    <property type="entry name" value="P-loop_NTPase"/>
</dbReference>
<keyword evidence="7 11" id="KW-1133">Transmembrane helix</keyword>
<keyword evidence="6" id="KW-0256">Endoplasmic reticulum</keyword>
<dbReference type="GO" id="GO:0005525">
    <property type="term" value="F:GTP binding"/>
    <property type="evidence" value="ECO:0007669"/>
    <property type="project" value="UniProtKB-KW"/>
</dbReference>
<dbReference type="KEGG" id="cot:CORT_0G01950"/>
<dbReference type="SUPFAM" id="SSF52540">
    <property type="entry name" value="P-loop containing nucleoside triphosphate hydrolases"/>
    <property type="match status" value="1"/>
</dbReference>
<dbReference type="GO" id="GO:0005789">
    <property type="term" value="C:endoplasmic reticulum membrane"/>
    <property type="evidence" value="ECO:0007669"/>
    <property type="project" value="UniProtKB-SubCell"/>
</dbReference>
<dbReference type="GeneID" id="14542009"/>
<proteinExistence type="inferred from homology"/>
<evidence type="ECO:0000313" key="13">
    <source>
        <dbReference type="Proteomes" id="UP000005018"/>
    </source>
</evidence>
<evidence type="ECO:0000256" key="8">
    <source>
        <dbReference type="ARBA" id="ARBA00023134"/>
    </source>
</evidence>
<dbReference type="OrthoDB" id="41266at2759"/>
<evidence type="ECO:0000256" key="2">
    <source>
        <dbReference type="ARBA" id="ARBA00005619"/>
    </source>
</evidence>
<dbReference type="EMBL" id="HE681725">
    <property type="protein sequence ID" value="CCG24877.1"/>
    <property type="molecule type" value="Genomic_DNA"/>
</dbReference>
<evidence type="ECO:0000256" key="1">
    <source>
        <dbReference type="ARBA" id="ARBA00004389"/>
    </source>
</evidence>
<protein>
    <recommendedName>
        <fullName evidence="3">Signal recognition particle receptor subunit beta</fullName>
    </recommendedName>
</protein>
<evidence type="ECO:0000256" key="6">
    <source>
        <dbReference type="ARBA" id="ARBA00022824"/>
    </source>
</evidence>
<dbReference type="Proteomes" id="UP000005018">
    <property type="component" value="Chromosome 7"/>
</dbReference>
<name>H8XAM7_CANO9</name>
<gene>
    <name evidence="12" type="ORF">CORT_0G01950</name>
</gene>
<dbReference type="Pfam" id="PF09439">
    <property type="entry name" value="SRPRB"/>
    <property type="match status" value="1"/>
</dbReference>
<comment type="similarity">
    <text evidence="2">Belongs to the SRP receptor beta subunit family.</text>
</comment>
<dbReference type="InterPro" id="IPR019009">
    <property type="entry name" value="SRP_receptor_beta_su"/>
</dbReference>
<dbReference type="RefSeq" id="XP_003871003.1">
    <property type="nucleotide sequence ID" value="XM_003870954.1"/>
</dbReference>
<feature type="transmembrane region" description="Helical" evidence="11">
    <location>
        <begin position="6"/>
        <end position="24"/>
    </location>
</feature>
<evidence type="ECO:0000256" key="3">
    <source>
        <dbReference type="ARBA" id="ARBA00020256"/>
    </source>
</evidence>
<evidence type="ECO:0000313" key="12">
    <source>
        <dbReference type="EMBL" id="CCG24877.1"/>
    </source>
</evidence>
<dbReference type="eggNOG" id="KOG0090">
    <property type="taxonomic scope" value="Eukaryota"/>
</dbReference>
<evidence type="ECO:0000256" key="10">
    <source>
        <dbReference type="ARBA" id="ARBA00023170"/>
    </source>
</evidence>
<evidence type="ECO:0000256" key="11">
    <source>
        <dbReference type="SAM" id="Phobius"/>
    </source>
</evidence>
<evidence type="ECO:0000256" key="9">
    <source>
        <dbReference type="ARBA" id="ARBA00023136"/>
    </source>
</evidence>
<evidence type="ECO:0000256" key="5">
    <source>
        <dbReference type="ARBA" id="ARBA00022741"/>
    </source>
</evidence>
<keyword evidence="5" id="KW-0547">Nucleotide-binding</keyword>
<keyword evidence="10" id="KW-0675">Receptor</keyword>
<reference evidence="12 13" key="1">
    <citation type="journal article" date="2012" name="PLoS ONE">
        <title>Sequence and analysis of the genome of the pathogenic yeast Candida orthopsilosis.</title>
        <authorList>
            <person name="Riccombeni A."/>
            <person name="Vidanes G."/>
            <person name="Proux-Wera E."/>
            <person name="Wolfe K.H."/>
            <person name="Butler G."/>
        </authorList>
    </citation>
    <scope>NUCLEOTIDE SEQUENCE [LARGE SCALE GENOMIC DNA]</scope>
    <source>
        <strain evidence="12 13">Co 90-125</strain>
    </source>
</reference>
<keyword evidence="13" id="KW-1185">Reference proteome</keyword>
<sequence length="312" mass="35205">MDKVLIILLSILIGFIIILIQFFLQSGGLKTIKLTNKSSLYYKPSFIICGANNSGKTALFYRLVSRTSAEEKEEEEEEEKRNEKITTTVSSIEPNFGEIKLPITTPSIGKSYQLVDYPGHLKYWNLFTKLIKNDITLSNIKGIVVVIDSSSANWSKNGSSTGNGAGTSVEVEKITKFLYNLLAITERKQNGIDFLFAVNKSDLFDSLPIHKIRNILELEIDKLIHNEINNVDKTSGIDVTEELEDNNKEVNDSASAGYRENLREFWLSIIGSSDGQFTFDKLEGNMDFMSGSVLKNKIDKWECWFDEKVVNT</sequence>
<dbReference type="Gene3D" id="3.40.50.300">
    <property type="entry name" value="P-loop containing nucleotide triphosphate hydrolases"/>
    <property type="match status" value="1"/>
</dbReference>
<accession>H8XAM7</accession>
<comment type="subcellular location">
    <subcellularLocation>
        <location evidence="1">Endoplasmic reticulum membrane</location>
        <topology evidence="1">Single-pass membrane protein</topology>
    </subcellularLocation>
</comment>
<keyword evidence="4 11" id="KW-0812">Transmembrane</keyword>
<keyword evidence="8" id="KW-0342">GTP-binding</keyword>
<evidence type="ECO:0000256" key="7">
    <source>
        <dbReference type="ARBA" id="ARBA00022989"/>
    </source>
</evidence>
<keyword evidence="9 11" id="KW-0472">Membrane</keyword>
<organism evidence="12 13">
    <name type="scientific">Candida orthopsilosis (strain 90-125)</name>
    <name type="common">Yeast</name>
    <dbReference type="NCBI Taxonomy" id="1136231"/>
    <lineage>
        <taxon>Eukaryota</taxon>
        <taxon>Fungi</taxon>
        <taxon>Dikarya</taxon>
        <taxon>Ascomycota</taxon>
        <taxon>Saccharomycotina</taxon>
        <taxon>Pichiomycetes</taxon>
        <taxon>Debaryomycetaceae</taxon>
        <taxon>Candida/Lodderomyces clade</taxon>
        <taxon>Candida</taxon>
    </lineage>
</organism>
<evidence type="ECO:0000256" key="4">
    <source>
        <dbReference type="ARBA" id="ARBA00022692"/>
    </source>
</evidence>
<dbReference type="AlphaFoldDB" id="H8XAM7"/>